<dbReference type="PANTHER" id="PTHR33376">
    <property type="match status" value="1"/>
</dbReference>
<evidence type="ECO:0000313" key="3">
    <source>
        <dbReference type="Proteomes" id="UP001220010"/>
    </source>
</evidence>
<keyword evidence="1" id="KW-0732">Signal</keyword>
<gene>
    <name evidence="2" type="ORF">P0O15_04350</name>
</gene>
<dbReference type="PANTHER" id="PTHR33376:SF15">
    <property type="entry name" value="BLL6794 PROTEIN"/>
    <property type="match status" value="1"/>
</dbReference>
<reference evidence="2 3" key="1">
    <citation type="submission" date="2023-03" db="EMBL/GenBank/DDBJ databases">
        <title>WGS of Methanotrichaceae archaeon Mx.</title>
        <authorList>
            <person name="Sorokin D.Y."/>
            <person name="Merkel A.Y."/>
        </authorList>
    </citation>
    <scope>NUCLEOTIDE SEQUENCE [LARGE SCALE GENOMIC DNA]</scope>
    <source>
        <strain evidence="2 3">Mx</strain>
    </source>
</reference>
<evidence type="ECO:0000256" key="1">
    <source>
        <dbReference type="ARBA" id="ARBA00022729"/>
    </source>
</evidence>
<organism evidence="2 3">
    <name type="scientific">Candidatus Methanocrinis natronophilus</name>
    <dbReference type="NCBI Taxonomy" id="3033396"/>
    <lineage>
        <taxon>Archaea</taxon>
        <taxon>Methanobacteriati</taxon>
        <taxon>Methanobacteriota</taxon>
        <taxon>Stenosarchaea group</taxon>
        <taxon>Methanomicrobia</taxon>
        <taxon>Methanotrichales</taxon>
        <taxon>Methanotrichaceae</taxon>
        <taxon>Methanocrinis</taxon>
    </lineage>
</organism>
<protein>
    <submittedName>
        <fullName evidence="2">TRAP transporter substrate-binding protein</fullName>
    </submittedName>
</protein>
<dbReference type="NCBIfam" id="NF037995">
    <property type="entry name" value="TRAP_S1"/>
    <property type="match status" value="1"/>
</dbReference>
<dbReference type="RefSeq" id="WP_316966155.1">
    <property type="nucleotide sequence ID" value="NZ_JARFPK010000012.1"/>
</dbReference>
<dbReference type="Pfam" id="PF03480">
    <property type="entry name" value="DctP"/>
    <property type="match status" value="1"/>
</dbReference>
<name>A0ABT5X6S6_9EURY</name>
<dbReference type="EMBL" id="JARFPK010000012">
    <property type="protein sequence ID" value="MDF0590404.1"/>
    <property type="molecule type" value="Genomic_DNA"/>
</dbReference>
<dbReference type="Proteomes" id="UP001220010">
    <property type="component" value="Unassembled WGS sequence"/>
</dbReference>
<proteinExistence type="predicted"/>
<dbReference type="InterPro" id="IPR018389">
    <property type="entry name" value="DctP_fam"/>
</dbReference>
<evidence type="ECO:0000313" key="2">
    <source>
        <dbReference type="EMBL" id="MDF0590404.1"/>
    </source>
</evidence>
<dbReference type="Gene3D" id="3.40.190.170">
    <property type="entry name" value="Bacterial extracellular solute-binding protein, family 7"/>
    <property type="match status" value="1"/>
</dbReference>
<dbReference type="InterPro" id="IPR038404">
    <property type="entry name" value="TRAP_DctP_sf"/>
</dbReference>
<dbReference type="CDD" id="cd13665">
    <property type="entry name" value="PBP2_TRAP_Dctp3_4"/>
    <property type="match status" value="1"/>
</dbReference>
<sequence length="363" mass="40234">MKRRFALTLASSILLASLFVATSIDETIPQISTPSISPFPGEALHINFSTWHPPESLEVETVWKPMLQALEERSEGRISYSLFDGATLGSGPDHYDLVASGRSDMGYATLTWTPGRFPLSDVLSLPAAIEDKETATEIGRAVYERALQGEFPDVLVLEVNPCVNSHLWTKEPVGTIEEVRGMRIRSPGGLQTRSIEAIGAEPVFIPLDAVREAMEEGKIDGIVTCPSMVSSFGLAGVARHCTLISFGCVGEGLFMNLDFWEKTPQDLREVIEEVCANPYRTTGAMTRETYREVMADLKESGVVLTTLPPEEEARWHAAFSNVTREWVTELEAEGFPAREAVEIFREECEENGVSFVAFPREWR</sequence>
<accession>A0ABT5X6S6</accession>
<comment type="caution">
    <text evidence="2">The sequence shown here is derived from an EMBL/GenBank/DDBJ whole genome shotgun (WGS) entry which is preliminary data.</text>
</comment>
<keyword evidence="3" id="KW-1185">Reference proteome</keyword>